<evidence type="ECO:0000256" key="3">
    <source>
        <dbReference type="ARBA" id="ARBA00022729"/>
    </source>
</evidence>
<evidence type="ECO:0000256" key="2">
    <source>
        <dbReference type="ARBA" id="ARBA00022670"/>
    </source>
</evidence>
<keyword evidence="3" id="KW-0732">Signal</keyword>
<keyword evidence="7" id="KW-1185">Reference proteome</keyword>
<dbReference type="GO" id="GO:0008239">
    <property type="term" value="F:dipeptidyl-peptidase activity"/>
    <property type="evidence" value="ECO:0007669"/>
    <property type="project" value="TreeGrafter"/>
</dbReference>
<keyword evidence="2" id="KW-0645">Protease</keyword>
<dbReference type="FunFam" id="1.20.120.980:FF:000006">
    <property type="entry name" value="Serine carboxypeptidase S28 family protein"/>
    <property type="match status" value="1"/>
</dbReference>
<evidence type="ECO:0000256" key="5">
    <source>
        <dbReference type="ARBA" id="ARBA00023180"/>
    </source>
</evidence>
<comment type="caution">
    <text evidence="6">The sequence shown here is derived from an EMBL/GenBank/DDBJ whole genome shotgun (WGS) entry which is preliminary data.</text>
</comment>
<dbReference type="Pfam" id="PF05577">
    <property type="entry name" value="Peptidase_S28"/>
    <property type="match status" value="1"/>
</dbReference>
<proteinExistence type="inferred from homology"/>
<comment type="similarity">
    <text evidence="1">Belongs to the peptidase S28 family.</text>
</comment>
<dbReference type="GO" id="GO:0070008">
    <property type="term" value="F:serine-type exopeptidase activity"/>
    <property type="evidence" value="ECO:0007669"/>
    <property type="project" value="InterPro"/>
</dbReference>
<dbReference type="InterPro" id="IPR008758">
    <property type="entry name" value="Peptidase_S28"/>
</dbReference>
<dbReference type="AlphaFoldDB" id="A0AAV0FS94"/>
<dbReference type="PANTHER" id="PTHR11010">
    <property type="entry name" value="PROTEASE S28 PRO-X CARBOXYPEPTIDASE-RELATED"/>
    <property type="match status" value="1"/>
</dbReference>
<name>A0AAV0FS94_9ASTE</name>
<sequence>MLAAWFRLKYPHIALGALASSAPILYFDNMTRADGYYSVASKDFREVSESCYQTIRQSWSVIDKFASNPRGLSILSEKFKLCKKLNSSDNAAELKNYLEVIYIVAAQYDAPPEYPVTKVCGGIDGEPKGTDILGRIQAGVMAYSGNFSCYDIPSSDPTNIAWDWQTCTEMVIPIWTGYNNDTMFVPDHFDMNQYLEYCNYSYGVQPRIHWITTYYGGHDIKSILKRFGSNIIFSNGLRDPYSIGGVLQNISDTILAVYTPKGSHCLDLHGAKKTDPAWLTQQRDTEVKIIQSWITKQ</sequence>
<protein>
    <recommendedName>
        <fullName evidence="8">Lysosomal Pro-X carboxypeptidase</fullName>
    </recommendedName>
</protein>
<evidence type="ECO:0000313" key="7">
    <source>
        <dbReference type="Proteomes" id="UP001152523"/>
    </source>
</evidence>
<evidence type="ECO:0000313" key="6">
    <source>
        <dbReference type="EMBL" id="CAH9138541.1"/>
    </source>
</evidence>
<evidence type="ECO:0000256" key="4">
    <source>
        <dbReference type="ARBA" id="ARBA00022801"/>
    </source>
</evidence>
<dbReference type="PANTHER" id="PTHR11010:SF120">
    <property type="entry name" value="LYSOSOMAL PRO-X CARBOXYPEPTIDASE"/>
    <property type="match status" value="1"/>
</dbReference>
<gene>
    <name evidence="6" type="ORF">CEPIT_LOCUS36884</name>
</gene>
<reference evidence="6" key="1">
    <citation type="submission" date="2022-07" db="EMBL/GenBank/DDBJ databases">
        <authorList>
            <person name="Macas J."/>
            <person name="Novak P."/>
            <person name="Neumann P."/>
        </authorList>
    </citation>
    <scope>NUCLEOTIDE SEQUENCE</scope>
</reference>
<organism evidence="6 7">
    <name type="scientific">Cuscuta epithymum</name>
    <dbReference type="NCBI Taxonomy" id="186058"/>
    <lineage>
        <taxon>Eukaryota</taxon>
        <taxon>Viridiplantae</taxon>
        <taxon>Streptophyta</taxon>
        <taxon>Embryophyta</taxon>
        <taxon>Tracheophyta</taxon>
        <taxon>Spermatophyta</taxon>
        <taxon>Magnoliopsida</taxon>
        <taxon>eudicotyledons</taxon>
        <taxon>Gunneridae</taxon>
        <taxon>Pentapetalae</taxon>
        <taxon>asterids</taxon>
        <taxon>lamiids</taxon>
        <taxon>Solanales</taxon>
        <taxon>Convolvulaceae</taxon>
        <taxon>Cuscuteae</taxon>
        <taxon>Cuscuta</taxon>
        <taxon>Cuscuta subgen. Cuscuta</taxon>
    </lineage>
</organism>
<dbReference type="EMBL" id="CAMAPF010001011">
    <property type="protein sequence ID" value="CAH9138541.1"/>
    <property type="molecule type" value="Genomic_DNA"/>
</dbReference>
<dbReference type="InterPro" id="IPR029058">
    <property type="entry name" value="AB_hydrolase_fold"/>
</dbReference>
<keyword evidence="4" id="KW-0378">Hydrolase</keyword>
<dbReference type="Gene3D" id="3.40.50.1820">
    <property type="entry name" value="alpha/beta hydrolase"/>
    <property type="match status" value="2"/>
</dbReference>
<keyword evidence="5" id="KW-0325">Glycoprotein</keyword>
<dbReference type="GO" id="GO:0006508">
    <property type="term" value="P:proteolysis"/>
    <property type="evidence" value="ECO:0007669"/>
    <property type="project" value="UniProtKB-KW"/>
</dbReference>
<accession>A0AAV0FS94</accession>
<dbReference type="Proteomes" id="UP001152523">
    <property type="component" value="Unassembled WGS sequence"/>
</dbReference>
<evidence type="ECO:0008006" key="8">
    <source>
        <dbReference type="Google" id="ProtNLM"/>
    </source>
</evidence>
<evidence type="ECO:0000256" key="1">
    <source>
        <dbReference type="ARBA" id="ARBA00011079"/>
    </source>
</evidence>